<protein>
    <submittedName>
        <fullName evidence="2">Uncharacterized protein</fullName>
    </submittedName>
</protein>
<organism evidence="2 3">
    <name type="scientific">Allorhodopirellula solitaria</name>
    <dbReference type="NCBI Taxonomy" id="2527987"/>
    <lineage>
        <taxon>Bacteria</taxon>
        <taxon>Pseudomonadati</taxon>
        <taxon>Planctomycetota</taxon>
        <taxon>Planctomycetia</taxon>
        <taxon>Pirellulales</taxon>
        <taxon>Pirellulaceae</taxon>
        <taxon>Allorhodopirellula</taxon>
    </lineage>
</organism>
<feature type="compositionally biased region" description="Basic and acidic residues" evidence="1">
    <location>
        <begin position="58"/>
        <end position="71"/>
    </location>
</feature>
<evidence type="ECO:0000256" key="1">
    <source>
        <dbReference type="SAM" id="MobiDB-lite"/>
    </source>
</evidence>
<name>A0A5C5XXT9_9BACT</name>
<comment type="caution">
    <text evidence="2">The sequence shown here is derived from an EMBL/GenBank/DDBJ whole genome shotgun (WGS) entry which is preliminary data.</text>
</comment>
<feature type="region of interest" description="Disordered" evidence="1">
    <location>
        <begin position="57"/>
        <end position="81"/>
    </location>
</feature>
<gene>
    <name evidence="2" type="ORF">CA85_24860</name>
</gene>
<keyword evidence="3" id="KW-1185">Reference proteome</keyword>
<dbReference type="Proteomes" id="UP000318053">
    <property type="component" value="Unassembled WGS sequence"/>
</dbReference>
<dbReference type="AlphaFoldDB" id="A0A5C5XXT9"/>
<accession>A0A5C5XXT9</accession>
<dbReference type="EMBL" id="SJPK01000005">
    <property type="protein sequence ID" value="TWT66392.1"/>
    <property type="molecule type" value="Genomic_DNA"/>
</dbReference>
<reference evidence="2 3" key="1">
    <citation type="submission" date="2019-02" db="EMBL/GenBank/DDBJ databases">
        <title>Deep-cultivation of Planctomycetes and their phenomic and genomic characterization uncovers novel biology.</title>
        <authorList>
            <person name="Wiegand S."/>
            <person name="Jogler M."/>
            <person name="Boedeker C."/>
            <person name="Pinto D."/>
            <person name="Vollmers J."/>
            <person name="Rivas-Marin E."/>
            <person name="Kohn T."/>
            <person name="Peeters S.H."/>
            <person name="Heuer A."/>
            <person name="Rast P."/>
            <person name="Oberbeckmann S."/>
            <person name="Bunk B."/>
            <person name="Jeske O."/>
            <person name="Meyerdierks A."/>
            <person name="Storesund J.E."/>
            <person name="Kallscheuer N."/>
            <person name="Luecker S."/>
            <person name="Lage O.M."/>
            <person name="Pohl T."/>
            <person name="Merkel B.J."/>
            <person name="Hornburger P."/>
            <person name="Mueller R.-W."/>
            <person name="Bruemmer F."/>
            <person name="Labrenz M."/>
            <person name="Spormann A.M."/>
            <person name="Op Den Camp H."/>
            <person name="Overmann J."/>
            <person name="Amann R."/>
            <person name="Jetten M.S.M."/>
            <person name="Mascher T."/>
            <person name="Medema M.H."/>
            <person name="Devos D.P."/>
            <person name="Kaster A.-K."/>
            <person name="Ovreas L."/>
            <person name="Rohde M."/>
            <person name="Galperin M.Y."/>
            <person name="Jogler C."/>
        </authorList>
    </citation>
    <scope>NUCLEOTIDE SEQUENCE [LARGE SCALE GENOMIC DNA]</scope>
    <source>
        <strain evidence="2 3">CA85</strain>
    </source>
</reference>
<proteinExistence type="predicted"/>
<sequence length="81" mass="9116">MRLVSDQRRLVFKTYVAGARIKIKESGTELAIWLDVNIAYSHFRAPDTLSLNPAMAADRVDTSRTSRHAEELNAEAQSAQR</sequence>
<evidence type="ECO:0000313" key="3">
    <source>
        <dbReference type="Proteomes" id="UP000318053"/>
    </source>
</evidence>
<evidence type="ECO:0000313" key="2">
    <source>
        <dbReference type="EMBL" id="TWT66392.1"/>
    </source>
</evidence>